<comment type="cofactor">
    <cofactor evidence="6">
        <name>Mg(2+)</name>
        <dbReference type="ChEBI" id="CHEBI:18420"/>
    </cofactor>
</comment>
<dbReference type="Pfam" id="PF00994">
    <property type="entry name" value="MoCF_biosynth"/>
    <property type="match status" value="1"/>
</dbReference>
<sequence length="398" mass="41699">MTSGPEHLERDFPMHVSVSEAREMLAALLPQRQTEMVVAKEALGRTLAADLAALVSHPSATESALDGIACRAADTQSVPSELRVVGESRAGVPFAGEVGTGECVRIYTGAPLPRGADAICPVEKLEEIDSARVRLLSPASTGDVRHEGGDFRAGEVVMQAGTWLSAPRLALATALGHAQLPVYQRLRVALLSTGDEVVEAGQPLQAGQVYDSNSVGLSAMLQEAGCEVLPLGHAPDQPEQLAQILAGAGGADVLLSSGGVSMGKYDFMRDLLLEGGKVSFWKVRMRPGGPAILGGWRGLPVFGLPGNPVSSLVVFHVIVRPALTGQPVQTLKLRAGTPFRSLPDKTAFWRANLVGGVVHDYGQQGSGILRSLSEAGALVVVPEGQRVQVGDDVDVILL</sequence>
<evidence type="ECO:0000256" key="4">
    <source>
        <dbReference type="ARBA" id="ARBA00023150"/>
    </source>
</evidence>
<dbReference type="InterPro" id="IPR036425">
    <property type="entry name" value="MoaB/Mog-like_dom_sf"/>
</dbReference>
<dbReference type="CDD" id="cd00887">
    <property type="entry name" value="MoeA"/>
    <property type="match status" value="1"/>
</dbReference>
<evidence type="ECO:0000313" key="9">
    <source>
        <dbReference type="Proteomes" id="UP001458946"/>
    </source>
</evidence>
<dbReference type="Pfam" id="PF03454">
    <property type="entry name" value="MoeA_C"/>
    <property type="match status" value="1"/>
</dbReference>
<dbReference type="Pfam" id="PF03453">
    <property type="entry name" value="MoeA_N"/>
    <property type="match status" value="1"/>
</dbReference>
<keyword evidence="6" id="KW-0479">Metal-binding</keyword>
<dbReference type="InterPro" id="IPR036135">
    <property type="entry name" value="MoeA_linker/N_sf"/>
</dbReference>
<dbReference type="SMART" id="SM00852">
    <property type="entry name" value="MoCF_biosynth"/>
    <property type="match status" value="1"/>
</dbReference>
<evidence type="ECO:0000259" key="7">
    <source>
        <dbReference type="SMART" id="SM00852"/>
    </source>
</evidence>
<dbReference type="NCBIfam" id="TIGR00177">
    <property type="entry name" value="molyb_syn"/>
    <property type="match status" value="1"/>
</dbReference>
<keyword evidence="6" id="KW-0808">Transferase</keyword>
<gene>
    <name evidence="8" type="primary">moeA</name>
    <name evidence="8" type="ORF">Dxin01_01555</name>
</gene>
<accession>A0ABP9VB15</accession>
<dbReference type="InterPro" id="IPR005111">
    <property type="entry name" value="MoeA_C_domain_IV"/>
</dbReference>
<comment type="catalytic activity">
    <reaction evidence="5">
        <text>adenylyl-molybdopterin + molybdate = Mo-molybdopterin + AMP + H(+)</text>
        <dbReference type="Rhea" id="RHEA:35047"/>
        <dbReference type="ChEBI" id="CHEBI:15378"/>
        <dbReference type="ChEBI" id="CHEBI:36264"/>
        <dbReference type="ChEBI" id="CHEBI:62727"/>
        <dbReference type="ChEBI" id="CHEBI:71302"/>
        <dbReference type="ChEBI" id="CHEBI:456215"/>
        <dbReference type="EC" id="2.10.1.1"/>
    </reaction>
</comment>
<evidence type="ECO:0000256" key="2">
    <source>
        <dbReference type="ARBA" id="ARBA00005046"/>
    </source>
</evidence>
<evidence type="ECO:0000256" key="1">
    <source>
        <dbReference type="ARBA" id="ARBA00002901"/>
    </source>
</evidence>
<comment type="pathway">
    <text evidence="2 6">Cofactor biosynthesis; molybdopterin biosynthesis.</text>
</comment>
<evidence type="ECO:0000256" key="5">
    <source>
        <dbReference type="ARBA" id="ARBA00047317"/>
    </source>
</evidence>
<dbReference type="Gene3D" id="3.40.980.10">
    <property type="entry name" value="MoaB/Mog-like domain"/>
    <property type="match status" value="1"/>
</dbReference>
<organism evidence="8 9">
    <name type="scientific">Deinococcus xinjiangensis</name>
    <dbReference type="NCBI Taxonomy" id="457454"/>
    <lineage>
        <taxon>Bacteria</taxon>
        <taxon>Thermotogati</taxon>
        <taxon>Deinococcota</taxon>
        <taxon>Deinococci</taxon>
        <taxon>Deinococcales</taxon>
        <taxon>Deinococcaceae</taxon>
        <taxon>Deinococcus</taxon>
    </lineage>
</organism>
<keyword evidence="6" id="KW-0500">Molybdenum</keyword>
<keyword evidence="4 6" id="KW-0501">Molybdenum cofactor biosynthesis</keyword>
<evidence type="ECO:0000256" key="6">
    <source>
        <dbReference type="RuleBase" id="RU365090"/>
    </source>
</evidence>
<keyword evidence="6" id="KW-0460">Magnesium</keyword>
<comment type="function">
    <text evidence="1 6">Catalyzes the insertion of molybdate into adenylated molybdopterin with the concomitant release of AMP.</text>
</comment>
<keyword evidence="9" id="KW-1185">Reference proteome</keyword>
<dbReference type="SUPFAM" id="SSF53218">
    <property type="entry name" value="Molybdenum cofactor biosynthesis proteins"/>
    <property type="match status" value="1"/>
</dbReference>
<dbReference type="RefSeq" id="WP_353541790.1">
    <property type="nucleotide sequence ID" value="NZ_BAABRN010000014.1"/>
</dbReference>
<dbReference type="Gene3D" id="2.40.340.10">
    <property type="entry name" value="MoeA, C-terminal, domain IV"/>
    <property type="match status" value="1"/>
</dbReference>
<comment type="caution">
    <text evidence="8">The sequence shown here is derived from an EMBL/GenBank/DDBJ whole genome shotgun (WGS) entry which is preliminary data.</text>
</comment>
<protein>
    <recommendedName>
        <fullName evidence="6">Molybdopterin molybdenumtransferase</fullName>
        <ecNumber evidence="6">2.10.1.1</ecNumber>
    </recommendedName>
</protein>
<dbReference type="PANTHER" id="PTHR10192">
    <property type="entry name" value="MOLYBDOPTERIN BIOSYNTHESIS PROTEIN"/>
    <property type="match status" value="1"/>
</dbReference>
<dbReference type="InterPro" id="IPR001453">
    <property type="entry name" value="MoaB/Mog_dom"/>
</dbReference>
<reference evidence="8 9" key="1">
    <citation type="submission" date="2024-02" db="EMBL/GenBank/DDBJ databases">
        <title>Deinococcus xinjiangensis NBRC 107630.</title>
        <authorList>
            <person name="Ichikawa N."/>
            <person name="Katano-Makiyama Y."/>
            <person name="Hidaka K."/>
        </authorList>
    </citation>
    <scope>NUCLEOTIDE SEQUENCE [LARGE SCALE GENOMIC DNA]</scope>
    <source>
        <strain evidence="8 9">NBRC 107630</strain>
    </source>
</reference>
<feature type="domain" description="MoaB/Mog" evidence="7">
    <location>
        <begin position="189"/>
        <end position="325"/>
    </location>
</feature>
<dbReference type="Proteomes" id="UP001458946">
    <property type="component" value="Unassembled WGS sequence"/>
</dbReference>
<dbReference type="SUPFAM" id="SSF63882">
    <property type="entry name" value="MoeA N-terminal region -like"/>
    <property type="match status" value="1"/>
</dbReference>
<comment type="similarity">
    <text evidence="3 6">Belongs to the MoeA family.</text>
</comment>
<dbReference type="InterPro" id="IPR005110">
    <property type="entry name" value="MoeA_linker/N"/>
</dbReference>
<dbReference type="InterPro" id="IPR036688">
    <property type="entry name" value="MoeA_C_domain_IV_sf"/>
</dbReference>
<evidence type="ECO:0000256" key="3">
    <source>
        <dbReference type="ARBA" id="ARBA00010763"/>
    </source>
</evidence>
<name>A0ABP9VB15_9DEIO</name>
<dbReference type="SUPFAM" id="SSF63867">
    <property type="entry name" value="MoeA C-terminal domain-like"/>
    <property type="match status" value="1"/>
</dbReference>
<dbReference type="InterPro" id="IPR038987">
    <property type="entry name" value="MoeA-like"/>
</dbReference>
<dbReference type="Gene3D" id="3.90.105.10">
    <property type="entry name" value="Molybdopterin biosynthesis moea protein, domain 2"/>
    <property type="match status" value="1"/>
</dbReference>
<dbReference type="NCBIfam" id="NF045515">
    <property type="entry name" value="Glp_gephyrin"/>
    <property type="match status" value="1"/>
</dbReference>
<dbReference type="Gene3D" id="2.170.190.11">
    <property type="entry name" value="Molybdopterin biosynthesis moea protein, domain 3"/>
    <property type="match status" value="1"/>
</dbReference>
<proteinExistence type="inferred from homology"/>
<dbReference type="PANTHER" id="PTHR10192:SF5">
    <property type="entry name" value="GEPHYRIN"/>
    <property type="match status" value="1"/>
</dbReference>
<dbReference type="EMBL" id="BAABRN010000014">
    <property type="protein sequence ID" value="GAA5501816.1"/>
    <property type="molecule type" value="Genomic_DNA"/>
</dbReference>
<evidence type="ECO:0000313" key="8">
    <source>
        <dbReference type="EMBL" id="GAA5501816.1"/>
    </source>
</evidence>
<dbReference type="EC" id="2.10.1.1" evidence="6"/>